<dbReference type="GO" id="GO:0015093">
    <property type="term" value="F:ferrous iron transmembrane transporter activity"/>
    <property type="evidence" value="ECO:0007669"/>
    <property type="project" value="TreeGrafter"/>
</dbReference>
<comment type="similarity">
    <text evidence="2">Belongs to the oxidase-dependent Fe transporter (OFeT) (TC 9.A.10.1) family.</text>
</comment>
<reference evidence="8 9" key="1">
    <citation type="journal article" date="2012" name="J. Bacteriol.">
        <title>Genome of Bacillus macauensis ZFHKF-1, a Long-Chain-Forming Bacterium.</title>
        <authorList>
            <person name="Cai L."/>
            <person name="Zhang T."/>
        </authorList>
    </citation>
    <scope>NUCLEOTIDE SEQUENCE [LARGE SCALE GENOMIC DNA]</scope>
    <source>
        <strain evidence="8 9">ZFHKF-1</strain>
    </source>
</reference>
<evidence type="ECO:0000256" key="7">
    <source>
        <dbReference type="SAM" id="SignalP"/>
    </source>
</evidence>
<protein>
    <submittedName>
        <fullName evidence="8">Iron permease FTR1 family protein</fullName>
    </submittedName>
</protein>
<feature type="transmembrane region" description="Helical" evidence="6">
    <location>
        <begin position="455"/>
        <end position="475"/>
    </location>
</feature>
<sequence>MKKLLSVVVAVLILLMASAPISFAADNTAQVKTLEKKITETIAATKAQNFPKAESAFRNVKQAWTALEAQVRKENLAGYSKIKSKMAAVSLSLLNKDQKGAEEALQNLNILLTQYEEGALQSNPAASSSKHMSITDYLGKLAATKQSLNENDFAKAKAQAEELNSLWLSVEGNVVGKSQTVYNNSEKRLVMLTASIATPDKKEASLTLLTNMENDLKPLANSTYGIWDAALIPLREGLEALLIIGALLTFTKRDGAPSGGRWVWTGTTIGILASLGAGFLVSFALSASAFGQNNFLINGWSGVIASLMLLYVSYWLHRNSNVSRWNAFVANKTKKALTSGKLFSLGLIAFLAVLREGIETVIFLIGMANQMSTSSLVTGILIGFGLLIVLGFIMLKLSVRLPLKPFFIISSAIVFYMCLKFMGSGIHSLQLSGLVPSVTDELIPSIDALGVYPSWYSFFPQVIIVLIAVSIVMIGQLKKKKIKLKAHRQQEAS</sequence>
<evidence type="ECO:0000313" key="9">
    <source>
        <dbReference type="Proteomes" id="UP000004080"/>
    </source>
</evidence>
<keyword evidence="9" id="KW-1185">Reference proteome</keyword>
<keyword evidence="4 6" id="KW-1133">Transmembrane helix</keyword>
<dbReference type="PANTHER" id="PTHR31632:SF2">
    <property type="entry name" value="PLASMA MEMBRANE IRON PERMEASE"/>
    <property type="match status" value="1"/>
</dbReference>
<evidence type="ECO:0000256" key="3">
    <source>
        <dbReference type="ARBA" id="ARBA00022692"/>
    </source>
</evidence>
<feature type="transmembrane region" description="Helical" evidence="6">
    <location>
        <begin position="262"/>
        <end position="285"/>
    </location>
</feature>
<dbReference type="STRING" id="1196324.A374_01884"/>
<proteinExistence type="inferred from homology"/>
<feature type="signal peptide" evidence="7">
    <location>
        <begin position="1"/>
        <end position="24"/>
    </location>
</feature>
<dbReference type="GO" id="GO:0033573">
    <property type="term" value="C:high-affinity iron permease complex"/>
    <property type="evidence" value="ECO:0007669"/>
    <property type="project" value="InterPro"/>
</dbReference>
<dbReference type="AlphaFoldDB" id="I8J5B6"/>
<evidence type="ECO:0000313" key="8">
    <source>
        <dbReference type="EMBL" id="EIT86966.1"/>
    </source>
</evidence>
<keyword evidence="3 6" id="KW-0812">Transmembrane</keyword>
<dbReference type="EMBL" id="AKKV01000019">
    <property type="protein sequence ID" value="EIT86966.1"/>
    <property type="molecule type" value="Genomic_DNA"/>
</dbReference>
<comment type="caution">
    <text evidence="8">The sequence shown here is derived from an EMBL/GenBank/DDBJ whole genome shotgun (WGS) entry which is preliminary data.</text>
</comment>
<dbReference type="PANTHER" id="PTHR31632">
    <property type="entry name" value="IRON TRANSPORTER FTH1"/>
    <property type="match status" value="1"/>
</dbReference>
<evidence type="ECO:0000256" key="6">
    <source>
        <dbReference type="SAM" id="Phobius"/>
    </source>
</evidence>
<feature type="transmembrane region" description="Helical" evidence="6">
    <location>
        <begin position="374"/>
        <end position="394"/>
    </location>
</feature>
<feature type="transmembrane region" description="Helical" evidence="6">
    <location>
        <begin position="342"/>
        <end position="368"/>
    </location>
</feature>
<dbReference type="Pfam" id="PF03239">
    <property type="entry name" value="FTR1"/>
    <property type="match status" value="1"/>
</dbReference>
<accession>I8J5B6</accession>
<dbReference type="PATRIC" id="fig|1196324.3.peg.374"/>
<evidence type="ECO:0000256" key="2">
    <source>
        <dbReference type="ARBA" id="ARBA00008333"/>
    </source>
</evidence>
<evidence type="ECO:0000256" key="4">
    <source>
        <dbReference type="ARBA" id="ARBA00022989"/>
    </source>
</evidence>
<feature type="chain" id="PRO_5003713889" evidence="7">
    <location>
        <begin position="25"/>
        <end position="493"/>
    </location>
</feature>
<name>I8J5B6_9BACL</name>
<evidence type="ECO:0000256" key="1">
    <source>
        <dbReference type="ARBA" id="ARBA00004141"/>
    </source>
</evidence>
<evidence type="ECO:0000256" key="5">
    <source>
        <dbReference type="ARBA" id="ARBA00023136"/>
    </source>
</evidence>
<organism evidence="8 9">
    <name type="scientific">Fictibacillus macauensis ZFHKF-1</name>
    <dbReference type="NCBI Taxonomy" id="1196324"/>
    <lineage>
        <taxon>Bacteria</taxon>
        <taxon>Bacillati</taxon>
        <taxon>Bacillota</taxon>
        <taxon>Bacilli</taxon>
        <taxon>Bacillales</taxon>
        <taxon>Fictibacillaceae</taxon>
        <taxon>Fictibacillus</taxon>
    </lineage>
</organism>
<feature type="transmembrane region" description="Helical" evidence="6">
    <location>
        <begin position="297"/>
        <end position="316"/>
    </location>
</feature>
<dbReference type="InterPro" id="IPR004923">
    <property type="entry name" value="FTR1/Fip1/EfeU"/>
</dbReference>
<keyword evidence="5 6" id="KW-0472">Membrane</keyword>
<keyword evidence="7" id="KW-0732">Signal</keyword>
<dbReference type="Proteomes" id="UP000004080">
    <property type="component" value="Unassembled WGS sequence"/>
</dbReference>
<feature type="transmembrane region" description="Helical" evidence="6">
    <location>
        <begin position="406"/>
        <end position="426"/>
    </location>
</feature>
<dbReference type="OrthoDB" id="8215804at2"/>
<dbReference type="eggNOG" id="COG0672">
    <property type="taxonomic scope" value="Bacteria"/>
</dbReference>
<dbReference type="RefSeq" id="WP_007200478.1">
    <property type="nucleotide sequence ID" value="NZ_AKKV01000019.1"/>
</dbReference>
<comment type="subcellular location">
    <subcellularLocation>
        <location evidence="1">Membrane</location>
        <topology evidence="1">Multi-pass membrane protein</topology>
    </subcellularLocation>
</comment>
<gene>
    <name evidence="8" type="ORF">A374_01884</name>
</gene>